<dbReference type="Proteomes" id="UP000829196">
    <property type="component" value="Unassembled WGS sequence"/>
</dbReference>
<keyword evidence="1" id="KW-0175">Coiled coil</keyword>
<comment type="caution">
    <text evidence="2">The sequence shown here is derived from an EMBL/GenBank/DDBJ whole genome shotgun (WGS) entry which is preliminary data.</text>
</comment>
<reference evidence="2" key="1">
    <citation type="journal article" date="2022" name="Front. Genet.">
        <title>Chromosome-Scale Assembly of the Dendrobium nobile Genome Provides Insights Into the Molecular Mechanism of the Biosynthesis of the Medicinal Active Ingredient of Dendrobium.</title>
        <authorList>
            <person name="Xu Q."/>
            <person name="Niu S.-C."/>
            <person name="Li K.-L."/>
            <person name="Zheng P.-J."/>
            <person name="Zhang X.-J."/>
            <person name="Jia Y."/>
            <person name="Liu Y."/>
            <person name="Niu Y.-X."/>
            <person name="Yu L.-H."/>
            <person name="Chen D.-F."/>
            <person name="Zhang G.-Q."/>
        </authorList>
    </citation>
    <scope>NUCLEOTIDE SEQUENCE</scope>
    <source>
        <tissue evidence="2">Leaf</tissue>
    </source>
</reference>
<sequence>MSGSQIEVHDSERASIYINKIKFMPRVGEEAFENMNQYFDKKKQLQEEAKAIDHKAAKYIIKLLLEDPNAPRKKRIWRNIDIL</sequence>
<proteinExistence type="predicted"/>
<evidence type="ECO:0000313" key="2">
    <source>
        <dbReference type="EMBL" id="KAI0529723.1"/>
    </source>
</evidence>
<evidence type="ECO:0000256" key="1">
    <source>
        <dbReference type="SAM" id="Coils"/>
    </source>
</evidence>
<dbReference type="EMBL" id="JAGYWB010000002">
    <property type="protein sequence ID" value="KAI0529723.1"/>
    <property type="molecule type" value="Genomic_DNA"/>
</dbReference>
<organism evidence="2 3">
    <name type="scientific">Dendrobium nobile</name>
    <name type="common">Orchid</name>
    <dbReference type="NCBI Taxonomy" id="94219"/>
    <lineage>
        <taxon>Eukaryota</taxon>
        <taxon>Viridiplantae</taxon>
        <taxon>Streptophyta</taxon>
        <taxon>Embryophyta</taxon>
        <taxon>Tracheophyta</taxon>
        <taxon>Spermatophyta</taxon>
        <taxon>Magnoliopsida</taxon>
        <taxon>Liliopsida</taxon>
        <taxon>Asparagales</taxon>
        <taxon>Orchidaceae</taxon>
        <taxon>Epidendroideae</taxon>
        <taxon>Malaxideae</taxon>
        <taxon>Dendrobiinae</taxon>
        <taxon>Dendrobium</taxon>
    </lineage>
</organism>
<evidence type="ECO:0000313" key="3">
    <source>
        <dbReference type="Proteomes" id="UP000829196"/>
    </source>
</evidence>
<protein>
    <submittedName>
        <fullName evidence="2">Uncharacterized protein</fullName>
    </submittedName>
</protein>
<accession>A0A8T3C7I1</accession>
<dbReference type="AlphaFoldDB" id="A0A8T3C7I1"/>
<name>A0A8T3C7I1_DENNO</name>
<feature type="coiled-coil region" evidence="1">
    <location>
        <begin position="28"/>
        <end position="55"/>
    </location>
</feature>
<gene>
    <name evidence="2" type="ORF">KFK09_002280</name>
</gene>
<keyword evidence="3" id="KW-1185">Reference proteome</keyword>